<sequence length="147" mass="15899">MRVVVQRSKEAAVTVDGQLVGSIDKGLVLLVGITHEDTEADVRYMADKIAGLRIFEDESGKMNHSVAQVGGAILSVSQFTLYGDCRKGRRPNFMAAARPEQAESLYVLFNETLSKAGLHVATGQFGAMMDVTLVNWGPVTLIIDSKT</sequence>
<protein>
    <recommendedName>
        <fullName evidence="2">D-aminoacyl-tRNA deacylase</fullName>
        <shortName evidence="2">DTD</shortName>
        <ecNumber evidence="2">3.1.1.96</ecNumber>
    </recommendedName>
    <alternativeName>
        <fullName evidence="2">Gly-tRNA(Ala) deacylase</fullName>
        <ecNumber evidence="2">3.1.1.-</ecNumber>
    </alternativeName>
</protein>
<dbReference type="HAMAP" id="MF_00518">
    <property type="entry name" value="Deacylase_Dtd"/>
    <property type="match status" value="1"/>
</dbReference>
<keyword evidence="2" id="KW-0963">Cytoplasm</keyword>
<dbReference type="EMBL" id="JBHSOW010000045">
    <property type="protein sequence ID" value="MFC5650127.1"/>
    <property type="molecule type" value="Genomic_DNA"/>
</dbReference>
<dbReference type="Proteomes" id="UP001596047">
    <property type="component" value="Unassembled WGS sequence"/>
</dbReference>
<dbReference type="PANTHER" id="PTHR10472">
    <property type="entry name" value="D-TYROSYL-TRNA TYR DEACYLASE"/>
    <property type="match status" value="1"/>
</dbReference>
<evidence type="ECO:0000256" key="2">
    <source>
        <dbReference type="HAMAP-Rule" id="MF_00518"/>
    </source>
</evidence>
<evidence type="ECO:0000256" key="1">
    <source>
        <dbReference type="ARBA" id="ARBA00009673"/>
    </source>
</evidence>
<keyword evidence="4" id="KW-1185">Reference proteome</keyword>
<keyword evidence="2 3" id="KW-0378">Hydrolase</keyword>
<comment type="function">
    <text evidence="2">An aminoacyl-tRNA editing enzyme that deacylates mischarged D-aminoacyl-tRNAs. Also deacylates mischarged glycyl-tRNA(Ala), protecting cells against glycine mischarging by AlaRS. Acts via tRNA-based rather than protein-based catalysis; rejects L-amino acids rather than detecting D-amino acids in the active site. By recycling D-aminoacyl-tRNA to D-amino acids and free tRNA molecules, this enzyme counteracts the toxicity associated with the formation of D-aminoacyl-tRNA entities in vivo and helps enforce protein L-homochirality.</text>
</comment>
<dbReference type="SUPFAM" id="SSF69500">
    <property type="entry name" value="DTD-like"/>
    <property type="match status" value="1"/>
</dbReference>
<dbReference type="CDD" id="cd00563">
    <property type="entry name" value="Dtyr_deacylase"/>
    <property type="match status" value="1"/>
</dbReference>
<dbReference type="InterPro" id="IPR023509">
    <property type="entry name" value="DTD-like_sf"/>
</dbReference>
<dbReference type="RefSeq" id="WP_379188679.1">
    <property type="nucleotide sequence ID" value="NZ_JBHSOW010000045.1"/>
</dbReference>
<comment type="caution">
    <text evidence="3">The sequence shown here is derived from an EMBL/GenBank/DDBJ whole genome shotgun (WGS) entry which is preliminary data.</text>
</comment>
<comment type="domain">
    <text evidence="2">A Gly-cisPro motif from one monomer fits into the active site of the other monomer to allow specific chiral rejection of L-amino acids.</text>
</comment>
<dbReference type="InterPro" id="IPR003732">
    <property type="entry name" value="Daa-tRNA_deacyls_DTD"/>
</dbReference>
<evidence type="ECO:0000313" key="4">
    <source>
        <dbReference type="Proteomes" id="UP001596047"/>
    </source>
</evidence>
<organism evidence="3 4">
    <name type="scientific">Paenibacillus solisilvae</name>
    <dbReference type="NCBI Taxonomy" id="2486751"/>
    <lineage>
        <taxon>Bacteria</taxon>
        <taxon>Bacillati</taxon>
        <taxon>Bacillota</taxon>
        <taxon>Bacilli</taxon>
        <taxon>Bacillales</taxon>
        <taxon>Paenibacillaceae</taxon>
        <taxon>Paenibacillus</taxon>
    </lineage>
</organism>
<dbReference type="EC" id="3.1.1.96" evidence="2"/>
<comment type="subunit">
    <text evidence="2">Homodimer.</text>
</comment>
<dbReference type="PANTHER" id="PTHR10472:SF5">
    <property type="entry name" value="D-AMINOACYL-TRNA DEACYLASE 1"/>
    <property type="match status" value="1"/>
</dbReference>
<dbReference type="Gene3D" id="3.50.80.10">
    <property type="entry name" value="D-tyrosyl-tRNA(Tyr) deacylase"/>
    <property type="match status" value="1"/>
</dbReference>
<evidence type="ECO:0000313" key="3">
    <source>
        <dbReference type="EMBL" id="MFC5650127.1"/>
    </source>
</evidence>
<accession>A0ABW0VW70</accession>
<dbReference type="Pfam" id="PF02580">
    <property type="entry name" value="Tyr_Deacylase"/>
    <property type="match status" value="1"/>
</dbReference>
<comment type="catalytic activity">
    <reaction evidence="2">
        <text>a D-aminoacyl-tRNA + H2O = a tRNA + a D-alpha-amino acid + H(+)</text>
        <dbReference type="Rhea" id="RHEA:13953"/>
        <dbReference type="Rhea" id="RHEA-COMP:10123"/>
        <dbReference type="Rhea" id="RHEA-COMP:10124"/>
        <dbReference type="ChEBI" id="CHEBI:15377"/>
        <dbReference type="ChEBI" id="CHEBI:15378"/>
        <dbReference type="ChEBI" id="CHEBI:59871"/>
        <dbReference type="ChEBI" id="CHEBI:78442"/>
        <dbReference type="ChEBI" id="CHEBI:79333"/>
        <dbReference type="EC" id="3.1.1.96"/>
    </reaction>
</comment>
<comment type="catalytic activity">
    <reaction evidence="2">
        <text>glycyl-tRNA(Ala) + H2O = tRNA(Ala) + glycine + H(+)</text>
        <dbReference type="Rhea" id="RHEA:53744"/>
        <dbReference type="Rhea" id="RHEA-COMP:9657"/>
        <dbReference type="Rhea" id="RHEA-COMP:13640"/>
        <dbReference type="ChEBI" id="CHEBI:15377"/>
        <dbReference type="ChEBI" id="CHEBI:15378"/>
        <dbReference type="ChEBI" id="CHEBI:57305"/>
        <dbReference type="ChEBI" id="CHEBI:78442"/>
        <dbReference type="ChEBI" id="CHEBI:78522"/>
    </reaction>
</comment>
<gene>
    <name evidence="2 3" type="primary">dtd</name>
    <name evidence="3" type="ORF">ACFPYJ_13535</name>
</gene>
<dbReference type="EC" id="3.1.1.-" evidence="2"/>
<comment type="similarity">
    <text evidence="1 2">Belongs to the DTD family.</text>
</comment>
<dbReference type="GO" id="GO:0051499">
    <property type="term" value="F:D-aminoacyl-tRNA deacylase activity"/>
    <property type="evidence" value="ECO:0007669"/>
    <property type="project" value="UniProtKB-EC"/>
</dbReference>
<feature type="short sequence motif" description="Gly-cisPro motif, important for rejection of L-amino acids" evidence="2">
    <location>
        <begin position="137"/>
        <end position="138"/>
    </location>
</feature>
<keyword evidence="2" id="KW-0694">RNA-binding</keyword>
<reference evidence="4" key="1">
    <citation type="journal article" date="2019" name="Int. J. Syst. Evol. Microbiol.">
        <title>The Global Catalogue of Microorganisms (GCM) 10K type strain sequencing project: providing services to taxonomists for standard genome sequencing and annotation.</title>
        <authorList>
            <consortium name="The Broad Institute Genomics Platform"/>
            <consortium name="The Broad Institute Genome Sequencing Center for Infectious Disease"/>
            <person name="Wu L."/>
            <person name="Ma J."/>
        </authorList>
    </citation>
    <scope>NUCLEOTIDE SEQUENCE [LARGE SCALE GENOMIC DNA]</scope>
    <source>
        <strain evidence="4">CGMCC 1.3240</strain>
    </source>
</reference>
<dbReference type="NCBIfam" id="TIGR00256">
    <property type="entry name" value="D-aminoacyl-tRNA deacylase"/>
    <property type="match status" value="1"/>
</dbReference>
<proteinExistence type="inferred from homology"/>
<keyword evidence="2" id="KW-0820">tRNA-binding</keyword>
<name>A0ABW0VW70_9BACL</name>
<comment type="subcellular location">
    <subcellularLocation>
        <location evidence="2">Cytoplasm</location>
    </subcellularLocation>
</comment>